<evidence type="ECO:0000313" key="6">
    <source>
        <dbReference type="EMBL" id="KKU18761.1"/>
    </source>
</evidence>
<dbReference type="Proteomes" id="UP000034644">
    <property type="component" value="Unassembled WGS sequence"/>
</dbReference>
<dbReference type="GO" id="GO:0003735">
    <property type="term" value="F:structural constituent of ribosome"/>
    <property type="evidence" value="ECO:0007669"/>
    <property type="project" value="InterPro"/>
</dbReference>
<evidence type="ECO:0000256" key="2">
    <source>
        <dbReference type="ARBA" id="ARBA00023274"/>
    </source>
</evidence>
<keyword evidence="2 3" id="KW-0687">Ribonucleoprotein</keyword>
<dbReference type="InterPro" id="IPR000218">
    <property type="entry name" value="Ribosomal_uL14"/>
</dbReference>
<protein>
    <recommendedName>
        <fullName evidence="3">Large ribosomal subunit protein uL14</fullName>
    </recommendedName>
</protein>
<dbReference type="GO" id="GO:0022625">
    <property type="term" value="C:cytosolic large ribosomal subunit"/>
    <property type="evidence" value="ECO:0007669"/>
    <property type="project" value="TreeGrafter"/>
</dbReference>
<dbReference type="NCBIfam" id="TIGR01067">
    <property type="entry name" value="rplN_bact"/>
    <property type="match status" value="1"/>
</dbReference>
<dbReference type="InterPro" id="IPR005745">
    <property type="entry name" value="Ribosomal_uL14_bac-type"/>
</dbReference>
<dbReference type="GO" id="GO:0006412">
    <property type="term" value="P:translation"/>
    <property type="evidence" value="ECO:0007669"/>
    <property type="project" value="UniProtKB-UniRule"/>
</dbReference>
<dbReference type="PANTHER" id="PTHR11761:SF3">
    <property type="entry name" value="LARGE RIBOSOMAL SUBUNIT PROTEIN UL14M"/>
    <property type="match status" value="1"/>
</dbReference>
<dbReference type="InterPro" id="IPR036853">
    <property type="entry name" value="Ribosomal_uL14_sf"/>
</dbReference>
<evidence type="ECO:0000256" key="3">
    <source>
        <dbReference type="HAMAP-Rule" id="MF_01367"/>
    </source>
</evidence>
<reference evidence="6 7" key="1">
    <citation type="journal article" date="2015" name="Nature">
        <title>rRNA introns, odd ribosomes, and small enigmatic genomes across a large radiation of phyla.</title>
        <authorList>
            <person name="Brown C.T."/>
            <person name="Hug L.A."/>
            <person name="Thomas B.C."/>
            <person name="Sharon I."/>
            <person name="Castelle C.J."/>
            <person name="Singh A."/>
            <person name="Wilkins M.J."/>
            <person name="Williams K.H."/>
            <person name="Banfield J.F."/>
        </authorList>
    </citation>
    <scope>NUCLEOTIDE SEQUENCE [LARGE SCALE GENOMIC DNA]</scope>
</reference>
<dbReference type="SMART" id="SM01374">
    <property type="entry name" value="Ribosomal_L14"/>
    <property type="match status" value="1"/>
</dbReference>
<comment type="subunit">
    <text evidence="3">Part of the 50S ribosomal subunit. Forms a cluster with proteins L3 and L19. In the 70S ribosome, L14 and L19 interact and together make contacts with the 16S rRNA in bridges B5 and B8.</text>
</comment>
<dbReference type="CDD" id="cd00337">
    <property type="entry name" value="Ribosomal_uL14"/>
    <property type="match status" value="1"/>
</dbReference>
<comment type="function">
    <text evidence="3 5">Binds to 23S rRNA. Forms part of two intersubunit bridges in the 70S ribosome.</text>
</comment>
<dbReference type="EMBL" id="LCLO01000020">
    <property type="protein sequence ID" value="KKU18761.1"/>
    <property type="molecule type" value="Genomic_DNA"/>
</dbReference>
<dbReference type="GO" id="GO:0070180">
    <property type="term" value="F:large ribosomal subunit rRNA binding"/>
    <property type="evidence" value="ECO:0007669"/>
    <property type="project" value="TreeGrafter"/>
</dbReference>
<dbReference type="PATRIC" id="fig|1618614.3.peg.287"/>
<dbReference type="PROSITE" id="PS00049">
    <property type="entry name" value="RIBOSOMAL_L14"/>
    <property type="match status" value="1"/>
</dbReference>
<dbReference type="InterPro" id="IPR019972">
    <property type="entry name" value="Ribosomal_uL14_CS"/>
</dbReference>
<comment type="similarity">
    <text evidence="3 4">Belongs to the universal ribosomal protein uL14 family.</text>
</comment>
<comment type="caution">
    <text evidence="6">The sequence shown here is derived from an EMBL/GenBank/DDBJ whole genome shotgun (WGS) entry which is preliminary data.</text>
</comment>
<dbReference type="AlphaFoldDB" id="A0A0G1NE36"/>
<evidence type="ECO:0000256" key="5">
    <source>
        <dbReference type="RuleBase" id="RU003950"/>
    </source>
</evidence>
<gene>
    <name evidence="3" type="primary">rplN</name>
    <name evidence="6" type="ORF">UX27_C0020G0006</name>
</gene>
<keyword evidence="1 3" id="KW-0689">Ribosomal protein</keyword>
<accession>A0A0G1NE36</accession>
<dbReference type="Gene3D" id="2.40.150.20">
    <property type="entry name" value="Ribosomal protein L14"/>
    <property type="match status" value="1"/>
</dbReference>
<dbReference type="PANTHER" id="PTHR11761">
    <property type="entry name" value="50S/60S RIBOSOMAL PROTEIN L14/L23"/>
    <property type="match status" value="1"/>
</dbReference>
<evidence type="ECO:0000256" key="1">
    <source>
        <dbReference type="ARBA" id="ARBA00022980"/>
    </source>
</evidence>
<dbReference type="SUPFAM" id="SSF50193">
    <property type="entry name" value="Ribosomal protein L14"/>
    <property type="match status" value="1"/>
</dbReference>
<organism evidence="6 7">
    <name type="scientific">Candidatus Azambacteria bacterium GW2011_GWA2_45_90</name>
    <dbReference type="NCBI Taxonomy" id="1618614"/>
    <lineage>
        <taxon>Bacteria</taxon>
        <taxon>Candidatus Azamiibacteriota</taxon>
    </lineage>
</organism>
<keyword evidence="3 5" id="KW-0694">RNA-binding</keyword>
<dbReference type="Pfam" id="PF00238">
    <property type="entry name" value="Ribosomal_L14"/>
    <property type="match status" value="1"/>
</dbReference>
<evidence type="ECO:0000256" key="4">
    <source>
        <dbReference type="RuleBase" id="RU003949"/>
    </source>
</evidence>
<name>A0A0G1NE36_9BACT</name>
<evidence type="ECO:0000313" key="7">
    <source>
        <dbReference type="Proteomes" id="UP000034644"/>
    </source>
</evidence>
<sequence length="158" mass="17573">MGGKGIGEIRNVTAFLEYPSLGHHENKFSRGLARKYNMIQPRTMLKVADNTGAKVIQCFKVLGGSKRRYAQIGDIIVASVKVAEPRKIVKKKDVVKAVIVRQRKPFRRADGSYIRFDDNAAVIVDGLEPKGGRIFGPIPLELRERGYVKIISLAPEVV</sequence>
<keyword evidence="3 5" id="KW-0699">rRNA-binding</keyword>
<proteinExistence type="inferred from homology"/>
<dbReference type="HAMAP" id="MF_01367">
    <property type="entry name" value="Ribosomal_uL14"/>
    <property type="match status" value="1"/>
</dbReference>